<evidence type="ECO:0000313" key="4">
    <source>
        <dbReference type="EMBL" id="KHN73740.1"/>
    </source>
</evidence>
<dbReference type="AlphaFoldDB" id="A0A0B2UY45"/>
<dbReference type="InterPro" id="IPR016187">
    <property type="entry name" value="CTDL_fold"/>
</dbReference>
<dbReference type="InterPro" id="IPR001584">
    <property type="entry name" value="Integrase_cat-core"/>
</dbReference>
<dbReference type="PANTHER" id="PTHR47331:SF1">
    <property type="entry name" value="GAG-LIKE PROTEIN"/>
    <property type="match status" value="1"/>
</dbReference>
<dbReference type="SUPFAM" id="SSF56436">
    <property type="entry name" value="C-type lectin-like"/>
    <property type="match status" value="2"/>
</dbReference>
<dbReference type="InterPro" id="IPR036397">
    <property type="entry name" value="RNaseH_sf"/>
</dbReference>
<dbReference type="Gene3D" id="3.30.420.10">
    <property type="entry name" value="Ribonuclease H-like superfamily/Ribonuclease H"/>
    <property type="match status" value="1"/>
</dbReference>
<sequence>MAACATDRDCGVFQVCENNVCVPNNRGCNPPCTPPQVCIAPMCVAPPPVATTTAAPGPGTTTRPRACPPNWTPFNNNCYIASLPGRFLFNQASDWCTQTGSRVVWFDQSTAANFGSELNFVNTCATDRDCGVFQVCENNVCVPNNRGCNPPCTPPQVCIAPMCVAPPPVATTTAAPGPGTTTRPRACPPNWTPFNNNCYIASLPGRFLFNQASDWCTQTGSRVVWFDQSTAANFGSELNFVNTFAVGRGVTRYWIGVNRQFGQWLWTNGSPVIFSNWRPSQPDRCCGSNVTCVLVNYANFNGQWDDAGCGDLWSTPQGFLCQETSINRTFAALIFCSLFVTTIKYLKEMAQSFPDSKTSEADGTEFILNHDQAGAVVQLHIFTDASSKAYAATAYVRSRRQEREETNLMFARCRLAPVAGMSIPRLELMGMLLGVRVGRFMKEQLELPDSAVHLWCDSKTVLYWARKPIDQLKMRFVQNRVREIHTATVQFHYVETNDNPADLATRGVAPHRLSQCSLWWKGPEWLKLNEEDWPRWNWKVEDIFEPDRTTEAANHEVETTNAVATMDNRFTETQNLHPTFGHFVNDKRFGRWNKLVAVTAMVLRFIKRIAKNSLTVLKRTSGNGHLSVDELREAEMCLIRQAQSEGRGQPETVISDNGKNFLLSQRVIDLATERLARKKIKWKFIPDYAPWQGGIYERMVGTVKESLRRAVGRRLLEEDDFRTVLTEVEAIVNERPLTYVAEDSIECIRPIDFLLPHAELTFHINELRQESATTSPREQLLQQWRMSQRTLNRFWKIWSDMYLNALRQRVQSEHRHPRSCSSRSPRINEIVLIKEDTPRNVWKLARVVSTISNEDQAVRAVKLKLGNGRECTRPISLIAPLEVSDDNESTPDEVGQREVEPGDPHLEREEPEEEGGSLKCYDATIKRAKNYAALTTDTTAKNDFTLGNSKSGIVRFFLLTSLIMTLMPNFGATIAPAIGGPRCPSGSVLMEHPCLPTLYNYFKELELPVEKVKITMNKKQFVRLKAPYCSQAQRIVYTGTIICLRINVADSNTNTKTDPTATCSELTIGKTMHDQPLLHIGEHEGRTNGPITHSYGSFGQCYKTTTKCHFENENS</sequence>
<dbReference type="PROSITE" id="PS50994">
    <property type="entry name" value="INTEGRASE"/>
    <property type="match status" value="1"/>
</dbReference>
<dbReference type="SMART" id="SM00034">
    <property type="entry name" value="CLECT"/>
    <property type="match status" value="1"/>
</dbReference>
<dbReference type="Gene3D" id="3.10.100.10">
    <property type="entry name" value="Mannose-Binding Protein A, subunit A"/>
    <property type="match status" value="1"/>
</dbReference>
<evidence type="ECO:0000259" key="3">
    <source>
        <dbReference type="PROSITE" id="PS50994"/>
    </source>
</evidence>
<accession>A0A0B2UY45</accession>
<dbReference type="PROSITE" id="PS50041">
    <property type="entry name" value="C_TYPE_LECTIN_2"/>
    <property type="match status" value="1"/>
</dbReference>
<dbReference type="Pfam" id="PF18701">
    <property type="entry name" value="DUF5641"/>
    <property type="match status" value="1"/>
</dbReference>
<evidence type="ECO:0000259" key="2">
    <source>
        <dbReference type="PROSITE" id="PS50041"/>
    </source>
</evidence>
<dbReference type="SUPFAM" id="SSF53098">
    <property type="entry name" value="Ribonuclease H-like"/>
    <property type="match status" value="1"/>
</dbReference>
<dbReference type="PANTHER" id="PTHR47331">
    <property type="entry name" value="PHD-TYPE DOMAIN-CONTAINING PROTEIN"/>
    <property type="match status" value="1"/>
</dbReference>
<keyword evidence="5" id="KW-1185">Reference proteome</keyword>
<dbReference type="InterPro" id="IPR016186">
    <property type="entry name" value="C-type_lectin-like/link_sf"/>
</dbReference>
<feature type="region of interest" description="Disordered" evidence="1">
    <location>
        <begin position="880"/>
        <end position="916"/>
    </location>
</feature>
<feature type="compositionally biased region" description="Basic and acidic residues" evidence="1">
    <location>
        <begin position="894"/>
        <end position="908"/>
    </location>
</feature>
<dbReference type="InterPro" id="IPR040676">
    <property type="entry name" value="DUF5641"/>
</dbReference>
<dbReference type="Pfam" id="PF05380">
    <property type="entry name" value="Peptidase_A17"/>
    <property type="match status" value="1"/>
</dbReference>
<dbReference type="CDD" id="cd00037">
    <property type="entry name" value="CLECT"/>
    <property type="match status" value="1"/>
</dbReference>
<feature type="domain" description="Integrase catalytic" evidence="3">
    <location>
        <begin position="574"/>
        <end position="758"/>
    </location>
</feature>
<reference evidence="4 5" key="1">
    <citation type="submission" date="2014-11" db="EMBL/GenBank/DDBJ databases">
        <title>Genetic blueprint of the zoonotic pathogen Toxocara canis.</title>
        <authorList>
            <person name="Zhu X.-Q."/>
            <person name="Korhonen P.K."/>
            <person name="Cai H."/>
            <person name="Young N.D."/>
            <person name="Nejsum P."/>
            <person name="von Samson-Himmelstjerna G."/>
            <person name="Boag P.R."/>
            <person name="Tan P."/>
            <person name="Li Q."/>
            <person name="Min J."/>
            <person name="Yang Y."/>
            <person name="Wang X."/>
            <person name="Fang X."/>
            <person name="Hall R.S."/>
            <person name="Hofmann A."/>
            <person name="Sternberg P.W."/>
            <person name="Jex A.R."/>
            <person name="Gasser R.B."/>
        </authorList>
    </citation>
    <scope>NUCLEOTIDE SEQUENCE [LARGE SCALE GENOMIC DNA]</scope>
    <source>
        <strain evidence="4">PN_DK_2014</strain>
    </source>
</reference>
<dbReference type="GO" id="GO:0003676">
    <property type="term" value="F:nucleic acid binding"/>
    <property type="evidence" value="ECO:0007669"/>
    <property type="project" value="InterPro"/>
</dbReference>
<dbReference type="Proteomes" id="UP000031036">
    <property type="component" value="Unassembled WGS sequence"/>
</dbReference>
<dbReference type="STRING" id="6265.A0A0B2UY45"/>
<protein>
    <submittedName>
        <fullName evidence="4">Collectin-12</fullName>
    </submittedName>
</protein>
<name>A0A0B2UY45_TOXCA</name>
<proteinExistence type="predicted"/>
<organism evidence="4 5">
    <name type="scientific">Toxocara canis</name>
    <name type="common">Canine roundworm</name>
    <dbReference type="NCBI Taxonomy" id="6265"/>
    <lineage>
        <taxon>Eukaryota</taxon>
        <taxon>Metazoa</taxon>
        <taxon>Ecdysozoa</taxon>
        <taxon>Nematoda</taxon>
        <taxon>Chromadorea</taxon>
        <taxon>Rhabditida</taxon>
        <taxon>Spirurina</taxon>
        <taxon>Ascaridomorpha</taxon>
        <taxon>Ascaridoidea</taxon>
        <taxon>Toxocaridae</taxon>
        <taxon>Toxocara</taxon>
    </lineage>
</organism>
<evidence type="ECO:0000256" key="1">
    <source>
        <dbReference type="SAM" id="MobiDB-lite"/>
    </source>
</evidence>
<dbReference type="EMBL" id="JPKZ01003062">
    <property type="protein sequence ID" value="KHN73740.1"/>
    <property type="molecule type" value="Genomic_DNA"/>
</dbReference>
<dbReference type="InterPro" id="IPR001304">
    <property type="entry name" value="C-type_lectin-like"/>
</dbReference>
<feature type="domain" description="C-type lectin" evidence="2">
    <location>
        <begin position="194"/>
        <end position="309"/>
    </location>
</feature>
<evidence type="ECO:0000313" key="5">
    <source>
        <dbReference type="Proteomes" id="UP000031036"/>
    </source>
</evidence>
<dbReference type="InterPro" id="IPR008042">
    <property type="entry name" value="Retrotrans_Pao"/>
</dbReference>
<dbReference type="OrthoDB" id="6020750at2759"/>
<dbReference type="GO" id="GO:0015074">
    <property type="term" value="P:DNA integration"/>
    <property type="evidence" value="ECO:0007669"/>
    <property type="project" value="InterPro"/>
</dbReference>
<dbReference type="InterPro" id="IPR012337">
    <property type="entry name" value="RNaseH-like_sf"/>
</dbReference>
<comment type="caution">
    <text evidence="4">The sequence shown here is derived from an EMBL/GenBank/DDBJ whole genome shotgun (WGS) entry which is preliminary data.</text>
</comment>
<gene>
    <name evidence="4" type="primary">Colec12</name>
    <name evidence="4" type="ORF">Tcan_03886</name>
</gene>